<feature type="domain" description="DUF6606" evidence="1">
    <location>
        <begin position="18"/>
        <end position="265"/>
    </location>
</feature>
<accession>A0ABR0SMW1</accession>
<gene>
    <name evidence="2" type="ORF">PT974_06936</name>
</gene>
<comment type="caution">
    <text evidence="2">The sequence shown here is derived from an EMBL/GenBank/DDBJ whole genome shotgun (WGS) entry which is preliminary data.</text>
</comment>
<dbReference type="InterPro" id="IPR046541">
    <property type="entry name" value="DUF6606"/>
</dbReference>
<evidence type="ECO:0000313" key="2">
    <source>
        <dbReference type="EMBL" id="KAK5993504.1"/>
    </source>
</evidence>
<dbReference type="Proteomes" id="UP001338125">
    <property type="component" value="Unassembled WGS sequence"/>
</dbReference>
<dbReference type="EMBL" id="JAVFKD010000012">
    <property type="protein sequence ID" value="KAK5993504.1"/>
    <property type="molecule type" value="Genomic_DNA"/>
</dbReference>
<protein>
    <recommendedName>
        <fullName evidence="1">DUF6606 domain-containing protein</fullName>
    </recommendedName>
</protein>
<dbReference type="Pfam" id="PF20255">
    <property type="entry name" value="DUF6606"/>
    <property type="match status" value="1"/>
</dbReference>
<keyword evidence="3" id="KW-1185">Reference proteome</keyword>
<reference evidence="2 3" key="1">
    <citation type="submission" date="2024-01" db="EMBL/GenBank/DDBJ databases">
        <title>Complete genome of Cladobotryum mycophilum ATHUM6906.</title>
        <authorList>
            <person name="Christinaki A.C."/>
            <person name="Myridakis A.I."/>
            <person name="Kouvelis V.N."/>
        </authorList>
    </citation>
    <scope>NUCLEOTIDE SEQUENCE [LARGE SCALE GENOMIC DNA]</scope>
    <source>
        <strain evidence="2 3">ATHUM6906</strain>
    </source>
</reference>
<evidence type="ECO:0000313" key="3">
    <source>
        <dbReference type="Proteomes" id="UP001338125"/>
    </source>
</evidence>
<name>A0ABR0SMW1_9HYPO</name>
<sequence length="438" mass="49162">MSASSSNVLSAQTLQYFFYHICLPSKLPNGDDTSASSDSSLIEYALETLSKFLLETDAKYHAAIQTAMSMIANMLAGRDQNTAASFHITAQNAGLMLHSDNNSAIFELFELSPTNGQVYATKGRLIRHFPAIAIGVPLNTYAEDSFQQVLTKTLVKMSYEVYEESVPKAKKAKQNHDEERDTNNPQIVTELLGSFLRGMGHHVPVTGISKNTREEVMWNHSKLPWRRSPVWLLIRTSLQLIMDRKAVDSKELYKSFIIFLLSRVLSAATELDTASETLKIISTKVSRRLLKLRHPTPGTWLTTVRESVSAASSLLGKRWRLICDRAEPNLDLESLSMLNMTEDVYISLTELNDFILSISNRETASNSSTFCPTSDIVTFQGGFPYIPSQIHESSRPFVLAMVESWVAANLDDWLRNHIRDESTCLSLCNLMHSYHKVA</sequence>
<organism evidence="2 3">
    <name type="scientific">Cladobotryum mycophilum</name>
    <dbReference type="NCBI Taxonomy" id="491253"/>
    <lineage>
        <taxon>Eukaryota</taxon>
        <taxon>Fungi</taxon>
        <taxon>Dikarya</taxon>
        <taxon>Ascomycota</taxon>
        <taxon>Pezizomycotina</taxon>
        <taxon>Sordariomycetes</taxon>
        <taxon>Hypocreomycetidae</taxon>
        <taxon>Hypocreales</taxon>
        <taxon>Hypocreaceae</taxon>
        <taxon>Cladobotryum</taxon>
    </lineage>
</organism>
<evidence type="ECO:0000259" key="1">
    <source>
        <dbReference type="Pfam" id="PF20255"/>
    </source>
</evidence>
<proteinExistence type="predicted"/>